<evidence type="ECO:0000256" key="1">
    <source>
        <dbReference type="ARBA" id="ARBA00008898"/>
    </source>
</evidence>
<dbReference type="GO" id="GO:0016491">
    <property type="term" value="F:oxidoreductase activity"/>
    <property type="evidence" value="ECO:0007669"/>
    <property type="project" value="UniProtKB-KW"/>
</dbReference>
<dbReference type="PANTHER" id="PTHR30466:SF11">
    <property type="entry name" value="FLAVIN-DEPENDENT MONOOXYGENASE, REDUCTASE SUBUNIT HSAB"/>
    <property type="match status" value="1"/>
</dbReference>
<dbReference type="InterPro" id="IPR012349">
    <property type="entry name" value="Split_barrel_FMN-bd"/>
</dbReference>
<keyword evidence="2 4" id="KW-0560">Oxidoreductase</keyword>
<feature type="domain" description="Flavin reductase like" evidence="3">
    <location>
        <begin position="15"/>
        <end position="158"/>
    </location>
</feature>
<dbReference type="InterPro" id="IPR002563">
    <property type="entry name" value="Flavin_Rdtase-like_dom"/>
</dbReference>
<comment type="caution">
    <text evidence="4">The sequence shown here is derived from an EMBL/GenBank/DDBJ whole genome shotgun (WGS) entry which is preliminary data.</text>
</comment>
<dbReference type="RefSeq" id="WP_380569674.1">
    <property type="nucleotide sequence ID" value="NZ_JBHMAH010000006.1"/>
</dbReference>
<evidence type="ECO:0000313" key="4">
    <source>
        <dbReference type="EMBL" id="MFB9860065.1"/>
    </source>
</evidence>
<dbReference type="Pfam" id="PF01613">
    <property type="entry name" value="Flavin_Reduct"/>
    <property type="match status" value="1"/>
</dbReference>
<evidence type="ECO:0000313" key="5">
    <source>
        <dbReference type="Proteomes" id="UP001589740"/>
    </source>
</evidence>
<dbReference type="SMART" id="SM00903">
    <property type="entry name" value="Flavin_Reduct"/>
    <property type="match status" value="1"/>
</dbReference>
<dbReference type="EMBL" id="JBHMAH010000006">
    <property type="protein sequence ID" value="MFB9860065.1"/>
    <property type="molecule type" value="Genomic_DNA"/>
</dbReference>
<evidence type="ECO:0000256" key="2">
    <source>
        <dbReference type="ARBA" id="ARBA00023002"/>
    </source>
</evidence>
<name>A0ABV5Z3X0_9STAP</name>
<accession>A0ABV5Z3X0</accession>
<protein>
    <submittedName>
        <fullName evidence="4">Flavin reductase family protein</fullName>
        <ecNumber evidence="4">1.-.-.-</ecNumber>
    </submittedName>
</protein>
<dbReference type="InterPro" id="IPR050268">
    <property type="entry name" value="NADH-dep_flavin_reductase"/>
</dbReference>
<dbReference type="Proteomes" id="UP001589740">
    <property type="component" value="Unassembled WGS sequence"/>
</dbReference>
<evidence type="ECO:0000259" key="3">
    <source>
        <dbReference type="SMART" id="SM00903"/>
    </source>
</evidence>
<comment type="similarity">
    <text evidence="1">Belongs to the non-flavoprotein flavin reductase family.</text>
</comment>
<gene>
    <name evidence="4" type="ORF">ACFFLE_02940</name>
</gene>
<proteinExistence type="inferred from homology"/>
<keyword evidence="5" id="KW-1185">Reference proteome</keyword>
<dbReference type="EC" id="1.-.-.-" evidence="4"/>
<organism evidence="4 5">
    <name type="scientific">Salinicoccus siamensis</name>
    <dbReference type="NCBI Taxonomy" id="381830"/>
    <lineage>
        <taxon>Bacteria</taxon>
        <taxon>Bacillati</taxon>
        <taxon>Bacillota</taxon>
        <taxon>Bacilli</taxon>
        <taxon>Bacillales</taxon>
        <taxon>Staphylococcaceae</taxon>
        <taxon>Salinicoccus</taxon>
    </lineage>
</organism>
<reference evidence="4 5" key="1">
    <citation type="submission" date="2024-09" db="EMBL/GenBank/DDBJ databases">
        <authorList>
            <person name="Sun Q."/>
            <person name="Mori K."/>
        </authorList>
    </citation>
    <scope>NUCLEOTIDE SEQUENCE [LARGE SCALE GENOMIC DNA]</scope>
    <source>
        <strain evidence="4 5">JCM 12822</strain>
    </source>
</reference>
<dbReference type="PANTHER" id="PTHR30466">
    <property type="entry name" value="FLAVIN REDUCTASE"/>
    <property type="match status" value="1"/>
</dbReference>
<dbReference type="SUPFAM" id="SSF50475">
    <property type="entry name" value="FMN-binding split barrel"/>
    <property type="match status" value="1"/>
</dbReference>
<dbReference type="Gene3D" id="2.30.110.10">
    <property type="entry name" value="Electron Transport, Fmn-binding Protein, Chain A"/>
    <property type="match status" value="1"/>
</dbReference>
<sequence length="166" mass="18619">MQNYTEKVNSFKEAMSNYPTGVNVVTTVDENDEPIGLTVNSFASVSLDPLLVLWSIDNAVSTFDKFMETDQFAVNILASNQTDIASTFAGSEEDRFSKCEWRLSEQDLPIISDVMASLQCKVFKKVEAGDHVVLIGEVFNIDVQDKAPLLYHKRKLTGFPQSFHEE</sequence>